<evidence type="ECO:0000256" key="1">
    <source>
        <dbReference type="SAM" id="MobiDB-lite"/>
    </source>
</evidence>
<keyword evidence="3" id="KW-1185">Reference proteome</keyword>
<dbReference type="AlphaFoldDB" id="A0A914M329"/>
<feature type="chain" id="PRO_5037150167" evidence="2">
    <location>
        <begin position="23"/>
        <end position="57"/>
    </location>
</feature>
<accession>A0A914M329</accession>
<feature type="signal peptide" evidence="2">
    <location>
        <begin position="1"/>
        <end position="22"/>
    </location>
</feature>
<protein>
    <submittedName>
        <fullName evidence="4">Candidate secreted effector</fullName>
    </submittedName>
</protein>
<name>A0A914M329_MELIC</name>
<keyword evidence="2" id="KW-0732">Signal</keyword>
<organism evidence="3 4">
    <name type="scientific">Meloidogyne incognita</name>
    <name type="common">Southern root-knot nematode worm</name>
    <name type="synonym">Oxyuris incognita</name>
    <dbReference type="NCBI Taxonomy" id="6306"/>
    <lineage>
        <taxon>Eukaryota</taxon>
        <taxon>Metazoa</taxon>
        <taxon>Ecdysozoa</taxon>
        <taxon>Nematoda</taxon>
        <taxon>Chromadorea</taxon>
        <taxon>Rhabditida</taxon>
        <taxon>Tylenchina</taxon>
        <taxon>Tylenchomorpha</taxon>
        <taxon>Tylenchoidea</taxon>
        <taxon>Meloidogynidae</taxon>
        <taxon>Meloidogyninae</taxon>
        <taxon>Meloidogyne</taxon>
        <taxon>Meloidogyne incognita group</taxon>
    </lineage>
</organism>
<sequence length="57" mass="6730">MVSIFFLVQLHSICLWHNQMRGQKNTHTPHTLTDKTRTDRQNTDEDGQTKHGRRPTD</sequence>
<evidence type="ECO:0000313" key="4">
    <source>
        <dbReference type="WBParaSite" id="Minc3s00941g19127"/>
    </source>
</evidence>
<reference evidence="4" key="1">
    <citation type="submission" date="2022-11" db="UniProtKB">
        <authorList>
            <consortium name="WormBaseParasite"/>
        </authorList>
    </citation>
    <scope>IDENTIFICATION</scope>
</reference>
<dbReference type="Proteomes" id="UP000887563">
    <property type="component" value="Unplaced"/>
</dbReference>
<feature type="compositionally biased region" description="Polar residues" evidence="1">
    <location>
        <begin position="20"/>
        <end position="31"/>
    </location>
</feature>
<feature type="compositionally biased region" description="Basic and acidic residues" evidence="1">
    <location>
        <begin position="32"/>
        <end position="57"/>
    </location>
</feature>
<dbReference type="WBParaSite" id="Minc3s00941g19127">
    <property type="protein sequence ID" value="Minc3s00941g19127"/>
    <property type="gene ID" value="Minc3s00941g19127"/>
</dbReference>
<proteinExistence type="predicted"/>
<evidence type="ECO:0000256" key="2">
    <source>
        <dbReference type="SAM" id="SignalP"/>
    </source>
</evidence>
<evidence type="ECO:0000313" key="3">
    <source>
        <dbReference type="Proteomes" id="UP000887563"/>
    </source>
</evidence>
<feature type="region of interest" description="Disordered" evidence="1">
    <location>
        <begin position="18"/>
        <end position="57"/>
    </location>
</feature>